<dbReference type="HOGENOM" id="CLU_018869_0_1_0"/>
<evidence type="ECO:0000313" key="11">
    <source>
        <dbReference type="Proteomes" id="UP000006793"/>
    </source>
</evidence>
<proteinExistence type="inferred from homology"/>
<evidence type="ECO:0000256" key="5">
    <source>
        <dbReference type="ARBA" id="ARBA00022741"/>
    </source>
</evidence>
<dbReference type="STRING" id="667014.Thein_1838"/>
<sequence length="456" mass="51988">MSKLIRKVRRDIERFGLLSGGERVLLAVSGGPDSMALLHVLLALKDELELDLFVAYYDHRLRKESLKEALFVKSYAEKLGLPFILAAAPVKLYAKREKISLEAAGRELRYRFFERIAEEYELNRVALAHQADDLAEEVLLRFIRGAGRRGLAGIPVKRGGIFIRPLLMVSREEIEDFLKKENIPYIEDPSNEDPRFLRNRVRHLLIPFLEKHFHKNVKGCLKRTALLVAEEEEFLGCLALEKLQKHGRREAGAFHLSVRGLVNVPLVLRRRMYLEALKAIGVPLFRIRLSHIEQIESLLTGKTRGNINLPGGFIARREPGRLVFKKIEAPVKPFREEISGTGEYILPNKIVLRVYYARAEEAPKGALVLDPQKIEFPLIVRSAIPGDRIRLAGLSGRKKLKKIFWEHGLTHDERRLWPVIEKDGQIIGIPGLAIAENLGPKDKNQKALVIEFSFTK</sequence>
<dbReference type="RefSeq" id="WP_013908432.1">
    <property type="nucleotide sequence ID" value="NC_015681.1"/>
</dbReference>
<evidence type="ECO:0000256" key="4">
    <source>
        <dbReference type="ARBA" id="ARBA00022694"/>
    </source>
</evidence>
<dbReference type="AlphaFoldDB" id="F8A9Q7"/>
<dbReference type="InParanoid" id="F8A9Q7"/>
<comment type="function">
    <text evidence="8">Ligates lysine onto the cytidine present at position 34 of the AUA codon-specific tRNA(Ile) that contains the anticodon CAU, in an ATP-dependent manner. Cytidine is converted to lysidine, thus changing the amino acid specificity of the tRNA from methionine to isoleucine.</text>
</comment>
<dbReference type="EC" id="6.3.4.19" evidence="8"/>
<dbReference type="PANTHER" id="PTHR43033">
    <property type="entry name" value="TRNA(ILE)-LYSIDINE SYNTHASE-RELATED"/>
    <property type="match status" value="1"/>
</dbReference>
<evidence type="ECO:0000256" key="7">
    <source>
        <dbReference type="ARBA" id="ARBA00048539"/>
    </source>
</evidence>
<gene>
    <name evidence="8" type="primary">tilS</name>
    <name evidence="10" type="ordered locus">Thein_1838</name>
</gene>
<dbReference type="Gene3D" id="1.20.59.20">
    <property type="match status" value="1"/>
</dbReference>
<evidence type="ECO:0000256" key="8">
    <source>
        <dbReference type="HAMAP-Rule" id="MF_01161"/>
    </source>
</evidence>
<dbReference type="SUPFAM" id="SSF82829">
    <property type="entry name" value="MesJ substrate recognition domain-like"/>
    <property type="match status" value="1"/>
</dbReference>
<dbReference type="SUPFAM" id="SSF52402">
    <property type="entry name" value="Adenine nucleotide alpha hydrolases-like"/>
    <property type="match status" value="1"/>
</dbReference>
<comment type="domain">
    <text evidence="8">The N-terminal region contains the highly conserved SGGXDS motif, predicted to be a P-loop motif involved in ATP binding.</text>
</comment>
<keyword evidence="2 8" id="KW-0963">Cytoplasm</keyword>
<dbReference type="CDD" id="cd01992">
    <property type="entry name" value="TilS_N"/>
    <property type="match status" value="1"/>
</dbReference>
<dbReference type="GO" id="GO:0005737">
    <property type="term" value="C:cytoplasm"/>
    <property type="evidence" value="ECO:0007669"/>
    <property type="project" value="UniProtKB-SubCell"/>
</dbReference>
<evidence type="ECO:0000256" key="3">
    <source>
        <dbReference type="ARBA" id="ARBA00022598"/>
    </source>
</evidence>
<feature type="domain" description="Lysidine-tRNA(Ile) synthetase C-terminal" evidence="9">
    <location>
        <begin position="378"/>
        <end position="452"/>
    </location>
</feature>
<dbReference type="InterPro" id="IPR014729">
    <property type="entry name" value="Rossmann-like_a/b/a_fold"/>
</dbReference>
<protein>
    <recommendedName>
        <fullName evidence="8">tRNA(Ile)-lysidine synthase</fullName>
        <ecNumber evidence="8">6.3.4.19</ecNumber>
    </recommendedName>
    <alternativeName>
        <fullName evidence="8">tRNA(Ile)-2-lysyl-cytidine synthase</fullName>
    </alternativeName>
    <alternativeName>
        <fullName evidence="8">tRNA(Ile)-lysidine synthetase</fullName>
    </alternativeName>
</protein>
<dbReference type="Pfam" id="PF01171">
    <property type="entry name" value="ATP_bind_3"/>
    <property type="match status" value="1"/>
</dbReference>
<dbReference type="NCBIfam" id="TIGR02433">
    <property type="entry name" value="lysidine_TilS_C"/>
    <property type="match status" value="1"/>
</dbReference>
<dbReference type="Proteomes" id="UP000006793">
    <property type="component" value="Chromosome"/>
</dbReference>
<keyword evidence="11" id="KW-1185">Reference proteome</keyword>
<dbReference type="SUPFAM" id="SSF56037">
    <property type="entry name" value="PheT/TilS domain"/>
    <property type="match status" value="1"/>
</dbReference>
<evidence type="ECO:0000256" key="6">
    <source>
        <dbReference type="ARBA" id="ARBA00022840"/>
    </source>
</evidence>
<dbReference type="InterPro" id="IPR012094">
    <property type="entry name" value="tRNA_Ile_lys_synt"/>
</dbReference>
<accession>F8A9Q7</accession>
<dbReference type="eggNOG" id="COG0037">
    <property type="taxonomic scope" value="Bacteria"/>
</dbReference>
<dbReference type="GO" id="GO:0005524">
    <property type="term" value="F:ATP binding"/>
    <property type="evidence" value="ECO:0007669"/>
    <property type="project" value="UniProtKB-UniRule"/>
</dbReference>
<dbReference type="Gene3D" id="3.40.50.620">
    <property type="entry name" value="HUPs"/>
    <property type="match status" value="1"/>
</dbReference>
<name>F8A9Q7_THEID</name>
<dbReference type="Pfam" id="PF11734">
    <property type="entry name" value="TilS_C"/>
    <property type="match status" value="1"/>
</dbReference>
<keyword evidence="4 8" id="KW-0819">tRNA processing</keyword>
<dbReference type="InterPro" id="IPR012795">
    <property type="entry name" value="tRNA_Ile_lys_synt_N"/>
</dbReference>
<evidence type="ECO:0000259" key="9">
    <source>
        <dbReference type="SMART" id="SM00977"/>
    </source>
</evidence>
<dbReference type="InterPro" id="IPR012796">
    <property type="entry name" value="Lysidine-tRNA-synth_C"/>
</dbReference>
<dbReference type="GO" id="GO:0032267">
    <property type="term" value="F:tRNA(Ile)-lysidine synthase activity"/>
    <property type="evidence" value="ECO:0007669"/>
    <property type="project" value="UniProtKB-EC"/>
</dbReference>
<dbReference type="PATRIC" id="fig|667014.3.peg.1890"/>
<dbReference type="GO" id="GO:0006400">
    <property type="term" value="P:tRNA modification"/>
    <property type="evidence" value="ECO:0007669"/>
    <property type="project" value="UniProtKB-UniRule"/>
</dbReference>
<organism evidence="10 11">
    <name type="scientific">Thermodesulfatator indicus (strain DSM 15286 / JCM 11887 / CIR29812)</name>
    <dbReference type="NCBI Taxonomy" id="667014"/>
    <lineage>
        <taxon>Bacteria</taxon>
        <taxon>Pseudomonadati</taxon>
        <taxon>Thermodesulfobacteriota</taxon>
        <taxon>Thermodesulfobacteria</taxon>
        <taxon>Thermodesulfobacteriales</taxon>
        <taxon>Thermodesulfatatoraceae</taxon>
        <taxon>Thermodesulfatator</taxon>
    </lineage>
</organism>
<comment type="similarity">
    <text evidence="8">Belongs to the tRNA(Ile)-lysidine synthase family.</text>
</comment>
<dbReference type="OrthoDB" id="9807403at2"/>
<reference evidence="11" key="1">
    <citation type="submission" date="2011-04" db="EMBL/GenBank/DDBJ databases">
        <title>The complete genome of Thermodesulfatator indicus DSM 15286.</title>
        <authorList>
            <person name="Lucas S."/>
            <person name="Copeland A."/>
            <person name="Lapidus A."/>
            <person name="Bruce D."/>
            <person name="Goodwin L."/>
            <person name="Pitluck S."/>
            <person name="Peters L."/>
            <person name="Kyrpides N."/>
            <person name="Mavromatis K."/>
            <person name="Pagani I."/>
            <person name="Ivanova N."/>
            <person name="Saunders L."/>
            <person name="Detter J.C."/>
            <person name="Tapia R."/>
            <person name="Han C."/>
            <person name="Land M."/>
            <person name="Hauser L."/>
            <person name="Markowitz V."/>
            <person name="Cheng J.-F."/>
            <person name="Hugenholtz P."/>
            <person name="Woyke T."/>
            <person name="Wu D."/>
            <person name="Spring S."/>
            <person name="Schroeder M."/>
            <person name="Brambilla E."/>
            <person name="Klenk H.-P."/>
            <person name="Eisen J.A."/>
        </authorList>
    </citation>
    <scope>NUCLEOTIDE SEQUENCE [LARGE SCALE GENOMIC DNA]</scope>
    <source>
        <strain evidence="11">DSM 15286 / JCM 11887 / CIR29812</strain>
    </source>
</reference>
<comment type="subcellular location">
    <subcellularLocation>
        <location evidence="1 8">Cytoplasm</location>
    </subcellularLocation>
</comment>
<evidence type="ECO:0000313" key="10">
    <source>
        <dbReference type="EMBL" id="AEH45693.1"/>
    </source>
</evidence>
<dbReference type="HAMAP" id="MF_01161">
    <property type="entry name" value="tRNA_Ile_lys_synt"/>
    <property type="match status" value="1"/>
</dbReference>
<feature type="binding site" evidence="8">
    <location>
        <begin position="29"/>
        <end position="34"/>
    </location>
    <ligand>
        <name>ATP</name>
        <dbReference type="ChEBI" id="CHEBI:30616"/>
    </ligand>
</feature>
<dbReference type="PANTHER" id="PTHR43033:SF1">
    <property type="entry name" value="TRNA(ILE)-LYSIDINE SYNTHASE-RELATED"/>
    <property type="match status" value="1"/>
</dbReference>
<dbReference type="SMART" id="SM00977">
    <property type="entry name" value="TilS_C"/>
    <property type="match status" value="1"/>
</dbReference>
<evidence type="ECO:0000256" key="1">
    <source>
        <dbReference type="ARBA" id="ARBA00004496"/>
    </source>
</evidence>
<keyword evidence="3 8" id="KW-0436">Ligase</keyword>
<reference evidence="10 11" key="2">
    <citation type="journal article" date="2012" name="Stand. Genomic Sci.">
        <title>Complete genome sequence of the thermophilic sulfate-reducing ocean bacterium Thermodesulfatator indicus type strain (CIR29812(T)).</title>
        <authorList>
            <person name="Anderson I."/>
            <person name="Saunders E."/>
            <person name="Lapidus A."/>
            <person name="Nolan M."/>
            <person name="Lucas S."/>
            <person name="Tice H."/>
            <person name="Del Rio T.G."/>
            <person name="Cheng J.F."/>
            <person name="Han C."/>
            <person name="Tapia R."/>
            <person name="Goodwin L.A."/>
            <person name="Pitluck S."/>
            <person name="Liolios K."/>
            <person name="Mavromatis K."/>
            <person name="Pagani I."/>
            <person name="Ivanova N."/>
            <person name="Mikhailova N."/>
            <person name="Pati A."/>
            <person name="Chen A."/>
            <person name="Palaniappan K."/>
            <person name="Land M."/>
            <person name="Hauser L."/>
            <person name="Jeffries C.D."/>
            <person name="Chang Y.J."/>
            <person name="Brambilla E.M."/>
            <person name="Rohde M."/>
            <person name="Spring S."/>
            <person name="Goker M."/>
            <person name="Detter J.C."/>
            <person name="Woyke T."/>
            <person name="Bristow J."/>
            <person name="Eisen J.A."/>
            <person name="Markowitz V."/>
            <person name="Hugenholtz P."/>
            <person name="Kyrpides N.C."/>
            <person name="Klenk H.P."/>
        </authorList>
    </citation>
    <scope>NUCLEOTIDE SEQUENCE [LARGE SCALE GENOMIC DNA]</scope>
    <source>
        <strain evidence="11">DSM 15286 / JCM 11887 / CIR29812</strain>
    </source>
</reference>
<comment type="catalytic activity">
    <reaction evidence="7 8">
        <text>cytidine(34) in tRNA(Ile2) + L-lysine + ATP = lysidine(34) in tRNA(Ile2) + AMP + diphosphate + H(+)</text>
        <dbReference type="Rhea" id="RHEA:43744"/>
        <dbReference type="Rhea" id="RHEA-COMP:10625"/>
        <dbReference type="Rhea" id="RHEA-COMP:10670"/>
        <dbReference type="ChEBI" id="CHEBI:15378"/>
        <dbReference type="ChEBI" id="CHEBI:30616"/>
        <dbReference type="ChEBI" id="CHEBI:32551"/>
        <dbReference type="ChEBI" id="CHEBI:33019"/>
        <dbReference type="ChEBI" id="CHEBI:82748"/>
        <dbReference type="ChEBI" id="CHEBI:83665"/>
        <dbReference type="ChEBI" id="CHEBI:456215"/>
        <dbReference type="EC" id="6.3.4.19"/>
    </reaction>
</comment>
<evidence type="ECO:0000256" key="2">
    <source>
        <dbReference type="ARBA" id="ARBA00022490"/>
    </source>
</evidence>
<dbReference type="InterPro" id="IPR011063">
    <property type="entry name" value="TilS/TtcA_N"/>
</dbReference>
<dbReference type="KEGG" id="tid:Thein_1838"/>
<dbReference type="EMBL" id="CP002683">
    <property type="protein sequence ID" value="AEH45693.1"/>
    <property type="molecule type" value="Genomic_DNA"/>
</dbReference>
<dbReference type="FunCoup" id="F8A9Q7">
    <property type="interactions" value="269"/>
</dbReference>
<keyword evidence="6 8" id="KW-0067">ATP-binding</keyword>
<keyword evidence="5 8" id="KW-0547">Nucleotide-binding</keyword>
<dbReference type="NCBIfam" id="TIGR02432">
    <property type="entry name" value="lysidine_TilS_N"/>
    <property type="match status" value="1"/>
</dbReference>
<dbReference type="PaxDb" id="667014-Thein_1838"/>